<feature type="domain" description="Dystroglycan-type cadherin-like" evidence="2">
    <location>
        <begin position="203"/>
        <end position="292"/>
    </location>
</feature>
<feature type="region of interest" description="Disordered" evidence="1">
    <location>
        <begin position="1"/>
        <end position="23"/>
    </location>
</feature>
<sequence>MRTRPQALLARQPSRRRRPHRATVQSFTSLDAPSLIPSVTTSNQPISVTATGCTVNWTLLGGTGQANGVLYTLTEPGNYTLSASCTVGGCTSLPSAGLSLQILSGGFAITGVNMVNCQLFDEAKQGYQVRFTPQYSGATTSPISFSVVKELLPTTDVAPYSLKLYTDNPTITLVATQSGAGEARFVYNWWASCQTGSTLNRPPTSSGIANQPLLQGQPYQLNLASYFSDPDGQALTFSATGLPAGLSLSNSLISGSPSTTGVSTVSSTALDPGGLSATASFELTVNPVPTTPSGFTIVGVSTVECETVSAGLQRLTFTPQYAGLDGSPVSFSVVNEKLPTTESGPYSLNLYTDNPRIILSAR</sequence>
<dbReference type="SUPFAM" id="SSF49313">
    <property type="entry name" value="Cadherin-like"/>
    <property type="match status" value="1"/>
</dbReference>
<dbReference type="EMBL" id="JBHULN010000031">
    <property type="protein sequence ID" value="MFD2574557.1"/>
    <property type="molecule type" value="Genomic_DNA"/>
</dbReference>
<dbReference type="InterPro" id="IPR006644">
    <property type="entry name" value="Cadg"/>
</dbReference>
<evidence type="ECO:0000313" key="3">
    <source>
        <dbReference type="EMBL" id="MFD2574557.1"/>
    </source>
</evidence>
<dbReference type="Pfam" id="PF05345">
    <property type="entry name" value="He_PIG"/>
    <property type="match status" value="1"/>
</dbReference>
<organism evidence="3 4">
    <name type="scientific">Spirosoma soli</name>
    <dbReference type="NCBI Taxonomy" id="1770529"/>
    <lineage>
        <taxon>Bacteria</taxon>
        <taxon>Pseudomonadati</taxon>
        <taxon>Bacteroidota</taxon>
        <taxon>Cytophagia</taxon>
        <taxon>Cytophagales</taxon>
        <taxon>Cytophagaceae</taxon>
        <taxon>Spirosoma</taxon>
    </lineage>
</organism>
<dbReference type="SMART" id="SM00736">
    <property type="entry name" value="CADG"/>
    <property type="match status" value="1"/>
</dbReference>
<dbReference type="InterPro" id="IPR013783">
    <property type="entry name" value="Ig-like_fold"/>
</dbReference>
<reference evidence="4" key="1">
    <citation type="journal article" date="2019" name="Int. J. Syst. Evol. Microbiol.">
        <title>The Global Catalogue of Microorganisms (GCM) 10K type strain sequencing project: providing services to taxonomists for standard genome sequencing and annotation.</title>
        <authorList>
            <consortium name="The Broad Institute Genomics Platform"/>
            <consortium name="The Broad Institute Genome Sequencing Center for Infectious Disease"/>
            <person name="Wu L."/>
            <person name="Ma J."/>
        </authorList>
    </citation>
    <scope>NUCLEOTIDE SEQUENCE [LARGE SCALE GENOMIC DNA]</scope>
    <source>
        <strain evidence="4">KCTC 42805</strain>
    </source>
</reference>
<proteinExistence type="predicted"/>
<feature type="compositionally biased region" description="Low complexity" evidence="1">
    <location>
        <begin position="1"/>
        <end position="12"/>
    </location>
</feature>
<keyword evidence="4" id="KW-1185">Reference proteome</keyword>
<accession>A0ABW5MC04</accession>
<protein>
    <submittedName>
        <fullName evidence="3">Ig domain-containing protein</fullName>
    </submittedName>
</protein>
<gene>
    <name evidence="3" type="ORF">ACFSUS_28250</name>
</gene>
<evidence type="ECO:0000259" key="2">
    <source>
        <dbReference type="SMART" id="SM00736"/>
    </source>
</evidence>
<evidence type="ECO:0000256" key="1">
    <source>
        <dbReference type="SAM" id="MobiDB-lite"/>
    </source>
</evidence>
<evidence type="ECO:0000313" key="4">
    <source>
        <dbReference type="Proteomes" id="UP001597469"/>
    </source>
</evidence>
<dbReference type="Gene3D" id="2.60.40.10">
    <property type="entry name" value="Immunoglobulins"/>
    <property type="match status" value="1"/>
</dbReference>
<comment type="caution">
    <text evidence="3">The sequence shown here is derived from an EMBL/GenBank/DDBJ whole genome shotgun (WGS) entry which is preliminary data.</text>
</comment>
<dbReference type="RefSeq" id="WP_381528448.1">
    <property type="nucleotide sequence ID" value="NZ_JBHULN010000031.1"/>
</dbReference>
<name>A0ABW5MC04_9BACT</name>
<dbReference type="InterPro" id="IPR015919">
    <property type="entry name" value="Cadherin-like_sf"/>
</dbReference>
<dbReference type="Proteomes" id="UP001597469">
    <property type="component" value="Unassembled WGS sequence"/>
</dbReference>